<evidence type="ECO:0000313" key="5">
    <source>
        <dbReference type="Proteomes" id="UP000198323"/>
    </source>
</evidence>
<comment type="caution">
    <text evidence="4">The sequence shown here is derived from an EMBL/GenBank/DDBJ whole genome shotgun (WGS) entry which is preliminary data.</text>
</comment>
<reference evidence="4 5" key="1">
    <citation type="submission" date="2016-07" db="EMBL/GenBank/DDBJ databases">
        <title>Disparate Historic Effective Population Sizes Predicted by Modern Levels of Genome Diversity for the Scaled Quail (Callipepla squamata) and the Northern Bobwhite (Colinus virginianus): Inferences from First and Second Generation Draft Genome Assemblies for Sympatric New World Quail.</title>
        <authorList>
            <person name="Oldeschulte D.L."/>
            <person name="Halley Y.A."/>
            <person name="Bhattarai E.K."/>
            <person name="Brashear W.A."/>
            <person name="Hill J."/>
            <person name="Metz R.P."/>
            <person name="Johnson C.D."/>
            <person name="Rollins D."/>
            <person name="Peterson M.J."/>
            <person name="Bickhart D.M."/>
            <person name="Decker J.E."/>
            <person name="Seabury C.M."/>
        </authorList>
    </citation>
    <scope>NUCLEOTIDE SEQUENCE [LARGE SCALE GENOMIC DNA]</scope>
    <source>
        <strain evidence="4 5">Texas</strain>
        <tissue evidence="4">Leg muscle</tissue>
    </source>
</reference>
<dbReference type="PANTHER" id="PTHR13465:SF3">
    <property type="entry name" value="PROTEIN BROAD-MINDED"/>
    <property type="match status" value="1"/>
</dbReference>
<accession>A0A226N4M4</accession>
<dbReference type="STRING" id="9009.A0A226N4M4"/>
<dbReference type="Pfam" id="PF14961">
    <property type="entry name" value="BROMI"/>
    <property type="match status" value="3"/>
</dbReference>
<sequence length="673" mass="76643">MFLRCISYEFVKYLRQYINNTLGSVIEEESEKCTSAQNRSEVSGYDTLVQHVVKKTRESKQYREMMHALKNVMTVVVESLINKFEEDQMCYTGLDSKAKKKYQSDFYTDNYSDSDSSFSQVNAFSLSVMKSLSVIGVTNFYKLKMLMGIKVAEPFFLTYVALEIFVLFIFLTLQVRLEALQTLCWAPPSDVLNSECWPNLRKHLMMSLSDPDAIFSVRLLNEYQKEAPSSWIRYPEKYMEKIVESTLSLLSVKHDPNHPVSPDFLSPIYFLALLDIKAVWFKKWTINAAVQQCLDYLEFCKAAVSKTCRVNDFSQEHSNNEQKFFYTGSELQYIYFVHSLCLLGRLLIYKQGRNLFPVQLKTRKGKREGNEFKTFLASKQVYINCLETTLIDVADILARIAAAEDGLPVLLYGGNKNSVKEDCPTAAQVIAQFTKKLLQDDISLLSGSELLQDVKGAYIFVCRQMYRTCEGLQMLIPYGLHESIGEAWRKASLLSEGVPTPVSGAGSTSSINLDSKNVLLWEETLLDALLNFSATPKGLFLLQSTGTVSDCVSFMFNSLSKKIQVRVIEQVFGLESDPNKTAEDRFIKAFIAELWALLECGKDDVRITQPKSTPVDPIDQSCQKSFLYLINLLAYPAVFELLSKQDIPNKPKYSHREVPTDIIVSIFFILKEK</sequence>
<keyword evidence="1" id="KW-1133">Transmembrane helix</keyword>
<proteinExistence type="predicted"/>
<keyword evidence="5" id="KW-1185">Reference proteome</keyword>
<dbReference type="InterPro" id="IPR039156">
    <property type="entry name" value="PHAF1/BROMI"/>
</dbReference>
<dbReference type="InterPro" id="IPR032735">
    <property type="entry name" value="BROMI_M"/>
</dbReference>
<dbReference type="GO" id="GO:1905515">
    <property type="term" value="P:non-motile cilium assembly"/>
    <property type="evidence" value="ECO:0007669"/>
    <property type="project" value="TreeGrafter"/>
</dbReference>
<dbReference type="AlphaFoldDB" id="A0A226N4M4"/>
<dbReference type="PANTHER" id="PTHR13465">
    <property type="entry name" value="UPF0183 PROTEIN"/>
    <property type="match status" value="1"/>
</dbReference>
<protein>
    <recommendedName>
        <fullName evidence="6">Protein broad-minded</fullName>
    </recommendedName>
</protein>
<evidence type="ECO:0000313" key="4">
    <source>
        <dbReference type="EMBL" id="OXB62209.1"/>
    </source>
</evidence>
<feature type="domain" description="BROMI middle region" evidence="2">
    <location>
        <begin position="286"/>
        <end position="364"/>
    </location>
</feature>
<evidence type="ECO:0008006" key="6">
    <source>
        <dbReference type="Google" id="ProtNLM"/>
    </source>
</evidence>
<dbReference type="EMBL" id="MCFN01000229">
    <property type="protein sequence ID" value="OXB62209.1"/>
    <property type="molecule type" value="Genomic_DNA"/>
</dbReference>
<dbReference type="Proteomes" id="UP000198323">
    <property type="component" value="Unassembled WGS sequence"/>
</dbReference>
<dbReference type="Pfam" id="PF23431">
    <property type="entry name" value="BROMI_N"/>
    <property type="match status" value="1"/>
</dbReference>
<feature type="domain" description="BROMI middle region" evidence="2">
    <location>
        <begin position="216"/>
        <end position="285"/>
    </location>
</feature>
<keyword evidence="1" id="KW-0472">Membrane</keyword>
<organism evidence="4 5">
    <name type="scientific">Callipepla squamata</name>
    <name type="common">Scaled quail</name>
    <dbReference type="NCBI Taxonomy" id="9009"/>
    <lineage>
        <taxon>Eukaryota</taxon>
        <taxon>Metazoa</taxon>
        <taxon>Chordata</taxon>
        <taxon>Craniata</taxon>
        <taxon>Vertebrata</taxon>
        <taxon>Euteleostomi</taxon>
        <taxon>Archelosauria</taxon>
        <taxon>Archosauria</taxon>
        <taxon>Dinosauria</taxon>
        <taxon>Saurischia</taxon>
        <taxon>Theropoda</taxon>
        <taxon>Coelurosauria</taxon>
        <taxon>Aves</taxon>
        <taxon>Neognathae</taxon>
        <taxon>Galloanserae</taxon>
        <taxon>Galliformes</taxon>
        <taxon>Odontophoridae</taxon>
        <taxon>Callipepla</taxon>
    </lineage>
</organism>
<evidence type="ECO:0000256" key="1">
    <source>
        <dbReference type="SAM" id="Phobius"/>
    </source>
</evidence>
<keyword evidence="1" id="KW-0812">Transmembrane</keyword>
<evidence type="ECO:0000259" key="3">
    <source>
        <dbReference type="Pfam" id="PF23431"/>
    </source>
</evidence>
<feature type="domain" description="BROMI N-terminal" evidence="3">
    <location>
        <begin position="7"/>
        <end position="90"/>
    </location>
</feature>
<gene>
    <name evidence="4" type="ORF">ASZ78_009807</name>
</gene>
<name>A0A226N4M4_CALSU</name>
<dbReference type="OrthoDB" id="1668230at2759"/>
<feature type="domain" description="BROMI middle region" evidence="2">
    <location>
        <begin position="373"/>
        <end position="663"/>
    </location>
</feature>
<evidence type="ECO:0000259" key="2">
    <source>
        <dbReference type="Pfam" id="PF14961"/>
    </source>
</evidence>
<feature type="transmembrane region" description="Helical" evidence="1">
    <location>
        <begin position="155"/>
        <end position="173"/>
    </location>
</feature>
<dbReference type="InterPro" id="IPR055391">
    <property type="entry name" value="BROMI_N"/>
</dbReference>